<dbReference type="InterPro" id="IPR019734">
    <property type="entry name" value="TPR_rpt"/>
</dbReference>
<dbReference type="EMBL" id="CP104562">
    <property type="protein sequence ID" value="UXH79798.1"/>
    <property type="molecule type" value="Genomic_DNA"/>
</dbReference>
<dbReference type="RefSeq" id="WP_261759617.1">
    <property type="nucleotide sequence ID" value="NZ_CP104562.2"/>
</dbReference>
<dbReference type="Pfam" id="PF14559">
    <property type="entry name" value="TPR_19"/>
    <property type="match status" value="1"/>
</dbReference>
<feature type="repeat" description="TPR" evidence="1">
    <location>
        <begin position="66"/>
        <end position="99"/>
    </location>
</feature>
<evidence type="ECO:0000256" key="1">
    <source>
        <dbReference type="PROSITE-ProRule" id="PRU00339"/>
    </source>
</evidence>
<dbReference type="Gene3D" id="1.25.40.10">
    <property type="entry name" value="Tetratricopeptide repeat domain"/>
    <property type="match status" value="1"/>
</dbReference>
<gene>
    <name evidence="2" type="ORF">N4261_07890</name>
</gene>
<evidence type="ECO:0000313" key="3">
    <source>
        <dbReference type="Proteomes" id="UP001064933"/>
    </source>
</evidence>
<dbReference type="PROSITE" id="PS50005">
    <property type="entry name" value="TPR"/>
    <property type="match status" value="1"/>
</dbReference>
<sequence>MKARSAVSMMSPVVADADRRVRPGSRESQLLLAQARNVAYAQAAQGQIGDGVSLLCDALVIDPSSVELLSDVGALLLSAGQLTDAALYSHRAIELSPHHAPSLYTLGFALSGLGEIKSAIEVLTTLSQGEALASLTRDTPDLVPLVFTELHRLQAAG</sequence>
<accession>A0ABY6B333</accession>
<dbReference type="SUPFAM" id="SSF48452">
    <property type="entry name" value="TPR-like"/>
    <property type="match status" value="1"/>
</dbReference>
<proteinExistence type="predicted"/>
<name>A0ABY6B333_9BURK</name>
<organism evidence="2 3">
    <name type="scientific">Roseateles amylovorans</name>
    <dbReference type="NCBI Taxonomy" id="2978473"/>
    <lineage>
        <taxon>Bacteria</taxon>
        <taxon>Pseudomonadati</taxon>
        <taxon>Pseudomonadota</taxon>
        <taxon>Betaproteobacteria</taxon>
        <taxon>Burkholderiales</taxon>
        <taxon>Sphaerotilaceae</taxon>
        <taxon>Roseateles</taxon>
    </lineage>
</organism>
<keyword evidence="3" id="KW-1185">Reference proteome</keyword>
<protein>
    <submittedName>
        <fullName evidence="2">Tetratricopeptide repeat protein</fullName>
    </submittedName>
</protein>
<keyword evidence="1" id="KW-0802">TPR repeat</keyword>
<evidence type="ECO:0000313" key="2">
    <source>
        <dbReference type="EMBL" id="UXH79798.1"/>
    </source>
</evidence>
<dbReference type="Proteomes" id="UP001064933">
    <property type="component" value="Chromosome"/>
</dbReference>
<dbReference type="InterPro" id="IPR011990">
    <property type="entry name" value="TPR-like_helical_dom_sf"/>
</dbReference>
<reference evidence="2" key="1">
    <citation type="submission" date="2022-10" db="EMBL/GenBank/DDBJ databases">
        <title>Characterization and whole genome sequencing of a new Roseateles species, isolated from fresh water.</title>
        <authorList>
            <person name="Guliayeva D.Y."/>
            <person name="Akhremchuk A.E."/>
            <person name="Sikolenko M.A."/>
            <person name="Valentovich L.N."/>
            <person name="Sidarenka A.V."/>
        </authorList>
    </citation>
    <scope>NUCLEOTIDE SEQUENCE</scope>
    <source>
        <strain evidence="2">BIM B-1768</strain>
    </source>
</reference>